<name>A0A431E7E6_CAMJU</name>
<comment type="caution">
    <text evidence="1">The sequence shown here is derived from an EMBL/GenBank/DDBJ whole genome shotgun (WGS) entry which is preliminary data.</text>
</comment>
<evidence type="ECO:0000313" key="2">
    <source>
        <dbReference type="Proteomes" id="UP000288507"/>
    </source>
</evidence>
<dbReference type="EMBL" id="PRBV01000054">
    <property type="protein sequence ID" value="RTJ77252.1"/>
    <property type="molecule type" value="Genomic_DNA"/>
</dbReference>
<dbReference type="AlphaFoldDB" id="A0A431E7E6"/>
<organism evidence="1 2">
    <name type="scientific">Campylobacter jejuni</name>
    <dbReference type="NCBI Taxonomy" id="197"/>
    <lineage>
        <taxon>Bacteria</taxon>
        <taxon>Pseudomonadati</taxon>
        <taxon>Campylobacterota</taxon>
        <taxon>Epsilonproteobacteria</taxon>
        <taxon>Campylobacterales</taxon>
        <taxon>Campylobacteraceae</taxon>
        <taxon>Campylobacter</taxon>
    </lineage>
</organism>
<sequence length="131" mass="14826">MTKMSDLVELAQKVNNINSRHPITYTRDNLIRKFNDGYVVTTLSSSIELLYMELQCLFMTNEEVSFKLFEFNLRIKSVTSKSLQAEVNNTIITAETEGAVTTYSVGGKSVSFHNSVIADLYELLKVSREDS</sequence>
<dbReference type="Proteomes" id="UP000288507">
    <property type="component" value="Unassembled WGS sequence"/>
</dbReference>
<accession>A0A431E7E6</accession>
<protein>
    <submittedName>
        <fullName evidence="1">Uncharacterized protein</fullName>
    </submittedName>
</protein>
<proteinExistence type="predicted"/>
<evidence type="ECO:0000313" key="1">
    <source>
        <dbReference type="EMBL" id="RTJ77252.1"/>
    </source>
</evidence>
<dbReference type="RefSeq" id="WP_126232601.1">
    <property type="nucleotide sequence ID" value="NZ_PRBV01000054.1"/>
</dbReference>
<gene>
    <name evidence="1" type="ORF">C3H57_10350</name>
</gene>
<reference evidence="1" key="1">
    <citation type="journal article" date="2019" name="Appl. Environ. Microbiol.">
        <title>Population genetics and characterization of Campylobacter jejuni isolates in western jackdaws and game birds in Finland.</title>
        <authorList>
            <person name="Kovanen S."/>
            <person name="Rossi M."/>
            <person name="Pohja-Mykra M."/>
            <person name="Nieminen T."/>
            <person name="Raunio-Saarnisto M."/>
            <person name="Sauvala M."/>
            <person name="Fredriksson-Ahomaa M."/>
            <person name="Hanninen M.L."/>
            <person name="Kivisto R."/>
        </authorList>
    </citation>
    <scope>NUCLEOTIDE SEQUENCE [LARGE SCALE GENOMIC DNA]</scope>
    <source>
        <strain evidence="1">CB313</strain>
    </source>
</reference>